<evidence type="ECO:0000313" key="2">
    <source>
        <dbReference type="EnsemblPlants" id="Bo5g088370.1"/>
    </source>
</evidence>
<feature type="domain" description="RNase H type-1" evidence="1">
    <location>
        <begin position="3"/>
        <end position="92"/>
    </location>
</feature>
<sequence length="103" mass="11801">MGTRNLRSRESALHSELEALRWTMESMLQHSTCQSFGTDCKDMIAMIKNPQAWPNFSTEQEVIQTLQNCFSDFKISNIPSAQNEIVDSLARTARSFHIYLCVN</sequence>
<dbReference type="InterPro" id="IPR036397">
    <property type="entry name" value="RNaseH_sf"/>
</dbReference>
<dbReference type="AlphaFoldDB" id="A0A0D3CGR8"/>
<dbReference type="Gramene" id="Bo5g088370.1">
    <property type="protein sequence ID" value="Bo5g088370.1"/>
    <property type="gene ID" value="Bo5g088370"/>
</dbReference>
<dbReference type="EnsemblPlants" id="Bo5g088370.1">
    <property type="protein sequence ID" value="Bo5g088370.1"/>
    <property type="gene ID" value="Bo5g088370"/>
</dbReference>
<reference evidence="2" key="2">
    <citation type="submission" date="2015-03" db="UniProtKB">
        <authorList>
            <consortium name="EnsemblPlants"/>
        </authorList>
    </citation>
    <scope>IDENTIFICATION</scope>
</reference>
<dbReference type="eggNOG" id="KOG1075">
    <property type="taxonomic scope" value="Eukaryota"/>
</dbReference>
<dbReference type="GO" id="GO:0004523">
    <property type="term" value="F:RNA-DNA hybrid ribonuclease activity"/>
    <property type="evidence" value="ECO:0007669"/>
    <property type="project" value="InterPro"/>
</dbReference>
<organism evidence="2 3">
    <name type="scientific">Brassica oleracea var. oleracea</name>
    <dbReference type="NCBI Taxonomy" id="109376"/>
    <lineage>
        <taxon>Eukaryota</taxon>
        <taxon>Viridiplantae</taxon>
        <taxon>Streptophyta</taxon>
        <taxon>Embryophyta</taxon>
        <taxon>Tracheophyta</taxon>
        <taxon>Spermatophyta</taxon>
        <taxon>Magnoliopsida</taxon>
        <taxon>eudicotyledons</taxon>
        <taxon>Gunneridae</taxon>
        <taxon>Pentapetalae</taxon>
        <taxon>rosids</taxon>
        <taxon>malvids</taxon>
        <taxon>Brassicales</taxon>
        <taxon>Brassicaceae</taxon>
        <taxon>Brassiceae</taxon>
        <taxon>Brassica</taxon>
    </lineage>
</organism>
<name>A0A0D3CGR8_BRAOL</name>
<dbReference type="Pfam" id="PF13456">
    <property type="entry name" value="RVT_3"/>
    <property type="match status" value="1"/>
</dbReference>
<evidence type="ECO:0000259" key="1">
    <source>
        <dbReference type="Pfam" id="PF13456"/>
    </source>
</evidence>
<dbReference type="Gene3D" id="3.30.420.10">
    <property type="entry name" value="Ribonuclease H-like superfamily/Ribonuclease H"/>
    <property type="match status" value="1"/>
</dbReference>
<accession>A0A0D3CGR8</accession>
<reference evidence="2 3" key="1">
    <citation type="journal article" date="2014" name="Genome Biol.">
        <title>Transcriptome and methylome profiling reveals relics of genome dominance in the mesopolyploid Brassica oleracea.</title>
        <authorList>
            <person name="Parkin I.A."/>
            <person name="Koh C."/>
            <person name="Tang H."/>
            <person name="Robinson S.J."/>
            <person name="Kagale S."/>
            <person name="Clarke W.E."/>
            <person name="Town C.D."/>
            <person name="Nixon J."/>
            <person name="Krishnakumar V."/>
            <person name="Bidwell S.L."/>
            <person name="Denoeud F."/>
            <person name="Belcram H."/>
            <person name="Links M.G."/>
            <person name="Just J."/>
            <person name="Clarke C."/>
            <person name="Bender T."/>
            <person name="Huebert T."/>
            <person name="Mason A.S."/>
            <person name="Pires J.C."/>
            <person name="Barker G."/>
            <person name="Moore J."/>
            <person name="Walley P.G."/>
            <person name="Manoli S."/>
            <person name="Batley J."/>
            <person name="Edwards D."/>
            <person name="Nelson M.N."/>
            <person name="Wang X."/>
            <person name="Paterson A.H."/>
            <person name="King G."/>
            <person name="Bancroft I."/>
            <person name="Chalhoub B."/>
            <person name="Sharpe A.G."/>
        </authorList>
    </citation>
    <scope>NUCLEOTIDE SEQUENCE</scope>
    <source>
        <strain evidence="2 3">cv. TO1000</strain>
    </source>
</reference>
<protein>
    <recommendedName>
        <fullName evidence="1">RNase H type-1 domain-containing protein</fullName>
    </recommendedName>
</protein>
<dbReference type="GO" id="GO:0003676">
    <property type="term" value="F:nucleic acid binding"/>
    <property type="evidence" value="ECO:0007669"/>
    <property type="project" value="InterPro"/>
</dbReference>
<dbReference type="InterPro" id="IPR002156">
    <property type="entry name" value="RNaseH_domain"/>
</dbReference>
<proteinExistence type="predicted"/>
<evidence type="ECO:0000313" key="3">
    <source>
        <dbReference type="Proteomes" id="UP000032141"/>
    </source>
</evidence>
<dbReference type="Proteomes" id="UP000032141">
    <property type="component" value="Chromosome C5"/>
</dbReference>
<dbReference type="HOGENOM" id="CLU_147628_1_0_1"/>
<keyword evidence="3" id="KW-1185">Reference proteome</keyword>